<dbReference type="InterPro" id="IPR039251">
    <property type="entry name" value="OXLD1"/>
</dbReference>
<dbReference type="PANTHER" id="PTHR21193:SF3">
    <property type="entry name" value="OXIDOREDUCTASE-LIKE DOMAIN-CONTAINING PROTEIN 1"/>
    <property type="match status" value="1"/>
</dbReference>
<evidence type="ECO:0000313" key="2">
    <source>
        <dbReference type="EMBL" id="CAD9380143.1"/>
    </source>
</evidence>
<dbReference type="EMBL" id="HBGQ01015123">
    <property type="protein sequence ID" value="CAD9380143.1"/>
    <property type="molecule type" value="Transcribed_RNA"/>
</dbReference>
<evidence type="ECO:0000259" key="1">
    <source>
        <dbReference type="Pfam" id="PF09791"/>
    </source>
</evidence>
<dbReference type="Pfam" id="PF09791">
    <property type="entry name" value="Oxidored-like"/>
    <property type="match status" value="1"/>
</dbReference>
<proteinExistence type="predicted"/>
<name>A0A7S2F9Q4_9DINO</name>
<dbReference type="PANTHER" id="PTHR21193">
    <property type="entry name" value="OXIDOREDUCTASE-LIKE DOMAIN-CONTAINING PROTEIN 1"/>
    <property type="match status" value="1"/>
</dbReference>
<organism evidence="2">
    <name type="scientific">Alexandrium andersonii</name>
    <dbReference type="NCBI Taxonomy" id="327968"/>
    <lineage>
        <taxon>Eukaryota</taxon>
        <taxon>Sar</taxon>
        <taxon>Alveolata</taxon>
        <taxon>Dinophyceae</taxon>
        <taxon>Gonyaulacales</taxon>
        <taxon>Pyrocystaceae</taxon>
        <taxon>Alexandrium</taxon>
    </lineage>
</organism>
<reference evidence="2" key="1">
    <citation type="submission" date="2021-01" db="EMBL/GenBank/DDBJ databases">
        <authorList>
            <person name="Corre E."/>
            <person name="Pelletier E."/>
            <person name="Niang G."/>
            <person name="Scheremetjew M."/>
            <person name="Finn R."/>
            <person name="Kale V."/>
            <person name="Holt S."/>
            <person name="Cochrane G."/>
            <person name="Meng A."/>
            <person name="Brown T."/>
            <person name="Cohen L."/>
        </authorList>
    </citation>
    <scope>NUCLEOTIDE SEQUENCE</scope>
    <source>
        <strain evidence="2">CCMP2222</strain>
    </source>
</reference>
<gene>
    <name evidence="2" type="ORF">AAND1436_LOCUS7517</name>
</gene>
<dbReference type="InterPro" id="IPR019180">
    <property type="entry name" value="Oxidoreductase-like_N"/>
</dbReference>
<sequence>MAALAPLRRVVRWTSLPRPLAKPIATSASRLVAAIPPPLPEDCSEEPDNCCGSGCDPCVWDAYHQSLKGWQRDRLRWEAGANDSGDGHLWLKGFRGKRLREMNGLEVEVVGQDESSGRWRVRPVGGFRMLTLPLEKLALSPPEVSVQC</sequence>
<protein>
    <recommendedName>
        <fullName evidence="1">Oxidoreductase-like domain-containing protein</fullName>
    </recommendedName>
</protein>
<accession>A0A7S2F9Q4</accession>
<dbReference type="AlphaFoldDB" id="A0A7S2F9Q4"/>
<feature type="domain" description="Oxidoreductase-like" evidence="1">
    <location>
        <begin position="45"/>
        <end position="76"/>
    </location>
</feature>